<keyword evidence="3" id="KW-1185">Reference proteome</keyword>
<feature type="chain" id="PRO_5022793142" evidence="1">
    <location>
        <begin position="20"/>
        <end position="93"/>
    </location>
</feature>
<keyword evidence="1" id="KW-0732">Signal</keyword>
<feature type="signal peptide" evidence="1">
    <location>
        <begin position="1"/>
        <end position="19"/>
    </location>
</feature>
<evidence type="ECO:0000313" key="2">
    <source>
        <dbReference type="EMBL" id="MPD04706.1"/>
    </source>
</evidence>
<dbReference type="SUPFAM" id="SSF50814">
    <property type="entry name" value="Lipocalins"/>
    <property type="match status" value="1"/>
</dbReference>
<comment type="caution">
    <text evidence="2">The sequence shown here is derived from an EMBL/GenBank/DDBJ whole genome shotgun (WGS) entry which is preliminary data.</text>
</comment>
<gene>
    <name evidence="2" type="primary">Apod_0</name>
    <name evidence="2" type="ORF">E2C01_100409</name>
</gene>
<dbReference type="InterPro" id="IPR012674">
    <property type="entry name" value="Calycin"/>
</dbReference>
<dbReference type="Proteomes" id="UP000324222">
    <property type="component" value="Unassembled WGS sequence"/>
</dbReference>
<evidence type="ECO:0000313" key="3">
    <source>
        <dbReference type="Proteomes" id="UP000324222"/>
    </source>
</evidence>
<dbReference type="EMBL" id="VSRR010142333">
    <property type="protein sequence ID" value="MPD04706.1"/>
    <property type="molecule type" value="Genomic_DNA"/>
</dbReference>
<dbReference type="PANTHER" id="PTHR10612:SF62">
    <property type="entry name" value="LIPOCALIN_CYTOSOLIC FATTY-ACID BINDING DOMAIN-CONTAINING PROTEIN"/>
    <property type="match status" value="1"/>
</dbReference>
<dbReference type="AlphaFoldDB" id="A0A5B7KD01"/>
<name>A0A5B7KD01_PORTR</name>
<evidence type="ECO:0000256" key="1">
    <source>
        <dbReference type="SAM" id="SignalP"/>
    </source>
</evidence>
<reference evidence="2 3" key="1">
    <citation type="submission" date="2019-05" db="EMBL/GenBank/DDBJ databases">
        <title>Another draft genome of Portunus trituberculatus and its Hox gene families provides insights of decapod evolution.</title>
        <authorList>
            <person name="Jeong J.-H."/>
            <person name="Song I."/>
            <person name="Kim S."/>
            <person name="Choi T."/>
            <person name="Kim D."/>
            <person name="Ryu S."/>
            <person name="Kim W."/>
        </authorList>
    </citation>
    <scope>NUCLEOTIDE SEQUENCE [LARGE SCALE GENOMIC DNA]</scope>
    <source>
        <tissue evidence="2">Muscle</tissue>
    </source>
</reference>
<dbReference type="GO" id="GO:0005737">
    <property type="term" value="C:cytoplasm"/>
    <property type="evidence" value="ECO:0007669"/>
    <property type="project" value="TreeGrafter"/>
</dbReference>
<dbReference type="GO" id="GO:0006629">
    <property type="term" value="P:lipid metabolic process"/>
    <property type="evidence" value="ECO:0007669"/>
    <property type="project" value="TreeGrafter"/>
</dbReference>
<sequence length="93" mass="10478">MKAAVAALLLAATVVLSEARTTKLGVLRDVGECPTVTTKQDFDMLSYLGSWFEIERFDALFEEGMDCVQIVYSDLGEWEGKCQDRRIQPSQRE</sequence>
<dbReference type="GO" id="GO:0000302">
    <property type="term" value="P:response to reactive oxygen species"/>
    <property type="evidence" value="ECO:0007669"/>
    <property type="project" value="TreeGrafter"/>
</dbReference>
<accession>A0A5B7KD01</accession>
<protein>
    <submittedName>
        <fullName evidence="2">Apolipoprotein D</fullName>
    </submittedName>
</protein>
<dbReference type="OrthoDB" id="6339451at2759"/>
<organism evidence="2 3">
    <name type="scientific">Portunus trituberculatus</name>
    <name type="common">Swimming crab</name>
    <name type="synonym">Neptunus trituberculatus</name>
    <dbReference type="NCBI Taxonomy" id="210409"/>
    <lineage>
        <taxon>Eukaryota</taxon>
        <taxon>Metazoa</taxon>
        <taxon>Ecdysozoa</taxon>
        <taxon>Arthropoda</taxon>
        <taxon>Crustacea</taxon>
        <taxon>Multicrustacea</taxon>
        <taxon>Malacostraca</taxon>
        <taxon>Eumalacostraca</taxon>
        <taxon>Eucarida</taxon>
        <taxon>Decapoda</taxon>
        <taxon>Pleocyemata</taxon>
        <taxon>Brachyura</taxon>
        <taxon>Eubrachyura</taxon>
        <taxon>Portunoidea</taxon>
        <taxon>Portunidae</taxon>
        <taxon>Portuninae</taxon>
        <taxon>Portunus</taxon>
    </lineage>
</organism>
<dbReference type="PANTHER" id="PTHR10612">
    <property type="entry name" value="APOLIPOPROTEIN D"/>
    <property type="match status" value="1"/>
</dbReference>
<proteinExistence type="predicted"/>
<dbReference type="Gene3D" id="2.40.128.20">
    <property type="match status" value="1"/>
</dbReference>
<keyword evidence="2" id="KW-0449">Lipoprotein</keyword>